<evidence type="ECO:0000313" key="2">
    <source>
        <dbReference type="EMBL" id="PKI70326.1"/>
    </source>
</evidence>
<sequence>MDWYFIDLMLEQVSRGNRIDDNSSNYKKDVFKNRYMLLRNLYQGIRSLLDQTGFYWDETREIVTTENDVYDEYIKMGDGNVDSLHDITIDEDSTISVPNGVSGPPPNVMMRASKGVRTRTYGEPPMDGYFIDLMLDNVRRGNRVDGVFVKQAWSEMIGSLLDAKFGFGYEVDVLENRYKTLRQQYYVIEGISENWTGSWGMILGRW</sequence>
<dbReference type="Proteomes" id="UP000233551">
    <property type="component" value="Unassembled WGS sequence"/>
</dbReference>
<gene>
    <name evidence="2" type="ORF">CRG98_009276</name>
</gene>
<organism evidence="2 3">
    <name type="scientific">Punica granatum</name>
    <name type="common">Pomegranate</name>
    <dbReference type="NCBI Taxonomy" id="22663"/>
    <lineage>
        <taxon>Eukaryota</taxon>
        <taxon>Viridiplantae</taxon>
        <taxon>Streptophyta</taxon>
        <taxon>Embryophyta</taxon>
        <taxon>Tracheophyta</taxon>
        <taxon>Spermatophyta</taxon>
        <taxon>Magnoliopsida</taxon>
        <taxon>eudicotyledons</taxon>
        <taxon>Gunneridae</taxon>
        <taxon>Pentapetalae</taxon>
        <taxon>rosids</taxon>
        <taxon>malvids</taxon>
        <taxon>Myrtales</taxon>
        <taxon>Lythraceae</taxon>
        <taxon>Punica</taxon>
    </lineage>
</organism>
<feature type="domain" description="Myb/SANT-like" evidence="1">
    <location>
        <begin position="1"/>
        <end position="73"/>
    </location>
</feature>
<comment type="caution">
    <text evidence="2">The sequence shown here is derived from an EMBL/GenBank/DDBJ whole genome shotgun (WGS) entry which is preliminary data.</text>
</comment>
<dbReference type="EMBL" id="PGOL01000460">
    <property type="protein sequence ID" value="PKI70326.1"/>
    <property type="molecule type" value="Genomic_DNA"/>
</dbReference>
<evidence type="ECO:0000259" key="1">
    <source>
        <dbReference type="Pfam" id="PF12776"/>
    </source>
</evidence>
<evidence type="ECO:0000313" key="3">
    <source>
        <dbReference type="Proteomes" id="UP000233551"/>
    </source>
</evidence>
<accession>A0A2I0KR75</accession>
<dbReference type="STRING" id="22663.A0A2I0KR75"/>
<feature type="domain" description="Myb/SANT-like" evidence="1">
    <location>
        <begin position="124"/>
        <end position="195"/>
    </location>
</feature>
<dbReference type="PANTHER" id="PTHR46929">
    <property type="entry name" value="EXPRESSED PROTEIN"/>
    <property type="match status" value="1"/>
</dbReference>
<dbReference type="PANTHER" id="PTHR46929:SF33">
    <property type="entry name" value="L10-INTERACTING MYB DOMAIN-CONTAINING PROTEIN-LIKE ISOFORM X1"/>
    <property type="match status" value="1"/>
</dbReference>
<proteinExistence type="predicted"/>
<name>A0A2I0KR75_PUNGR</name>
<dbReference type="AlphaFoldDB" id="A0A2I0KR75"/>
<reference evidence="2 3" key="1">
    <citation type="submission" date="2017-11" db="EMBL/GenBank/DDBJ databases">
        <title>De-novo sequencing of pomegranate (Punica granatum L.) genome.</title>
        <authorList>
            <person name="Akparov Z."/>
            <person name="Amiraslanov A."/>
            <person name="Hajiyeva S."/>
            <person name="Abbasov M."/>
            <person name="Kaur K."/>
            <person name="Hamwieh A."/>
            <person name="Solovyev V."/>
            <person name="Salamov A."/>
            <person name="Braich B."/>
            <person name="Kosarev P."/>
            <person name="Mahmoud A."/>
            <person name="Hajiyev E."/>
            <person name="Babayeva S."/>
            <person name="Izzatullayeva V."/>
            <person name="Mammadov A."/>
            <person name="Mammadov A."/>
            <person name="Sharifova S."/>
            <person name="Ojaghi J."/>
            <person name="Eynullazada K."/>
            <person name="Bayramov B."/>
            <person name="Abdulazimova A."/>
            <person name="Shahmuradov I."/>
        </authorList>
    </citation>
    <scope>NUCLEOTIDE SEQUENCE [LARGE SCALE GENOMIC DNA]</scope>
    <source>
        <strain evidence="3">cv. AG2017</strain>
        <tissue evidence="2">Leaf</tissue>
    </source>
</reference>
<protein>
    <recommendedName>
        <fullName evidence="1">Myb/SANT-like domain-containing protein</fullName>
    </recommendedName>
</protein>
<dbReference type="InterPro" id="IPR024752">
    <property type="entry name" value="Myb/SANT-like_dom"/>
</dbReference>
<keyword evidence="3" id="KW-1185">Reference proteome</keyword>
<dbReference type="Pfam" id="PF12776">
    <property type="entry name" value="Myb_DNA-bind_3"/>
    <property type="match status" value="2"/>
</dbReference>